<name>A0A8J2KSR6_9HEXA</name>
<feature type="transmembrane region" description="Helical" evidence="1">
    <location>
        <begin position="51"/>
        <end position="68"/>
    </location>
</feature>
<feature type="transmembrane region" description="Helical" evidence="1">
    <location>
        <begin position="89"/>
        <end position="109"/>
    </location>
</feature>
<feature type="transmembrane region" description="Helical" evidence="1">
    <location>
        <begin position="193"/>
        <end position="215"/>
    </location>
</feature>
<evidence type="ECO:0000313" key="3">
    <source>
        <dbReference type="Proteomes" id="UP000708208"/>
    </source>
</evidence>
<comment type="caution">
    <text evidence="2">The sequence shown here is derived from an EMBL/GenBank/DDBJ whole genome shotgun (WGS) entry which is preliminary data.</text>
</comment>
<dbReference type="AlphaFoldDB" id="A0A8J2KSR6"/>
<keyword evidence="1" id="KW-0472">Membrane</keyword>
<organism evidence="2 3">
    <name type="scientific">Allacma fusca</name>
    <dbReference type="NCBI Taxonomy" id="39272"/>
    <lineage>
        <taxon>Eukaryota</taxon>
        <taxon>Metazoa</taxon>
        <taxon>Ecdysozoa</taxon>
        <taxon>Arthropoda</taxon>
        <taxon>Hexapoda</taxon>
        <taxon>Collembola</taxon>
        <taxon>Symphypleona</taxon>
        <taxon>Sminthuridae</taxon>
        <taxon>Allacma</taxon>
    </lineage>
</organism>
<proteinExistence type="predicted"/>
<accession>A0A8J2KSR6</accession>
<dbReference type="EMBL" id="CAJVCH010214585">
    <property type="protein sequence ID" value="CAG7731530.1"/>
    <property type="molecule type" value="Genomic_DNA"/>
</dbReference>
<protein>
    <submittedName>
        <fullName evidence="2">Uncharacterized protein</fullName>
    </submittedName>
</protein>
<keyword evidence="1" id="KW-1133">Transmembrane helix</keyword>
<sequence>MEGKSEKFPRREPAKSYKLIEIYIKIAVIINAVPFHYNQRTQRLSLDRSSIKYQTWFVLMFLGMVLELSQVTREMIRAGLDDNTSRGEWALIFFIFLSWFLITLLHYNALTNGQDMVSYHNQVIGIRKYFGEENLPPTLDHKTVRAHIISSVCQCFFQCLMVATEGTRNQYIYSNVPPNNRSLITTLVWAVYAYYRVSSNFLCGYFCLFAGIFHVQTCNQILQYR</sequence>
<evidence type="ECO:0000256" key="1">
    <source>
        <dbReference type="SAM" id="Phobius"/>
    </source>
</evidence>
<reference evidence="2" key="1">
    <citation type="submission" date="2021-06" db="EMBL/GenBank/DDBJ databases">
        <authorList>
            <person name="Hodson N. C."/>
            <person name="Mongue J. A."/>
            <person name="Jaron S. K."/>
        </authorList>
    </citation>
    <scope>NUCLEOTIDE SEQUENCE</scope>
</reference>
<keyword evidence="3" id="KW-1185">Reference proteome</keyword>
<feature type="transmembrane region" description="Helical" evidence="1">
    <location>
        <begin position="20"/>
        <end position="39"/>
    </location>
</feature>
<gene>
    <name evidence="2" type="ORF">AFUS01_LOCUS20113</name>
</gene>
<dbReference type="Proteomes" id="UP000708208">
    <property type="component" value="Unassembled WGS sequence"/>
</dbReference>
<evidence type="ECO:0000313" key="2">
    <source>
        <dbReference type="EMBL" id="CAG7731530.1"/>
    </source>
</evidence>
<keyword evidence="1" id="KW-0812">Transmembrane</keyword>